<comment type="caution">
    <text evidence="1">The sequence shown here is derived from an EMBL/GenBank/DDBJ whole genome shotgun (WGS) entry which is preliminary data.</text>
</comment>
<feature type="non-terminal residue" evidence="1">
    <location>
        <position position="1"/>
    </location>
</feature>
<sequence length="144" mass="16913">ASLTCLKCSDPKSCLKPKIEKCSDDVKYCASLEFRKIIGKGCMDRENICQQKSSLGQGFDHCSICQTDNYEYYNVEHHVNLIETVIFTRVKKALKRRNQIRNVCTNLTKEIKNTYYDDERNLRFDDEYLEEITEKQETYKTAND</sequence>
<evidence type="ECO:0000313" key="2">
    <source>
        <dbReference type="Proteomes" id="UP001431783"/>
    </source>
</evidence>
<dbReference type="Proteomes" id="UP001431783">
    <property type="component" value="Unassembled WGS sequence"/>
</dbReference>
<dbReference type="AlphaFoldDB" id="A0AAW1TXI9"/>
<evidence type="ECO:0000313" key="1">
    <source>
        <dbReference type="EMBL" id="KAK9875449.1"/>
    </source>
</evidence>
<reference evidence="1 2" key="1">
    <citation type="submission" date="2023-03" db="EMBL/GenBank/DDBJ databases">
        <title>Genome insight into feeding habits of ladybird beetles.</title>
        <authorList>
            <person name="Li H.-S."/>
            <person name="Huang Y.-H."/>
            <person name="Pang H."/>
        </authorList>
    </citation>
    <scope>NUCLEOTIDE SEQUENCE [LARGE SCALE GENOMIC DNA]</scope>
    <source>
        <strain evidence="1">SYSU_2023b</strain>
        <tissue evidence="1">Whole body</tissue>
    </source>
</reference>
<proteinExistence type="predicted"/>
<organism evidence="1 2">
    <name type="scientific">Henosepilachna vigintioctopunctata</name>
    <dbReference type="NCBI Taxonomy" id="420089"/>
    <lineage>
        <taxon>Eukaryota</taxon>
        <taxon>Metazoa</taxon>
        <taxon>Ecdysozoa</taxon>
        <taxon>Arthropoda</taxon>
        <taxon>Hexapoda</taxon>
        <taxon>Insecta</taxon>
        <taxon>Pterygota</taxon>
        <taxon>Neoptera</taxon>
        <taxon>Endopterygota</taxon>
        <taxon>Coleoptera</taxon>
        <taxon>Polyphaga</taxon>
        <taxon>Cucujiformia</taxon>
        <taxon>Coccinelloidea</taxon>
        <taxon>Coccinellidae</taxon>
        <taxon>Epilachninae</taxon>
        <taxon>Epilachnini</taxon>
        <taxon>Henosepilachna</taxon>
    </lineage>
</organism>
<dbReference type="EMBL" id="JARQZJ010000033">
    <property type="protein sequence ID" value="KAK9875449.1"/>
    <property type="molecule type" value="Genomic_DNA"/>
</dbReference>
<keyword evidence="2" id="KW-1185">Reference proteome</keyword>
<protein>
    <submittedName>
        <fullName evidence="1">Uncharacterized protein</fullName>
    </submittedName>
</protein>
<gene>
    <name evidence="1" type="ORF">WA026_007844</name>
</gene>
<name>A0AAW1TXI9_9CUCU</name>
<accession>A0AAW1TXI9</accession>